<keyword evidence="5 9" id="KW-0732">Signal</keyword>
<keyword evidence="11" id="KW-1185">Reference proteome</keyword>
<dbReference type="OMA" id="KVYYMFG"/>
<comment type="similarity">
    <text evidence="3 9">Belongs to the nonaspanin (TM9SF) (TC 9.A.2) family.</text>
</comment>
<reference evidence="11" key="1">
    <citation type="journal article" date="2019" name="Nat. Commun.">
        <title>Expansion of phycobilisome linker gene families in mesophilic red algae.</title>
        <authorList>
            <person name="Lee J."/>
            <person name="Kim D."/>
            <person name="Bhattacharya D."/>
            <person name="Yoon H.S."/>
        </authorList>
    </citation>
    <scope>NUCLEOTIDE SEQUENCE [LARGE SCALE GENOMIC DNA]</scope>
    <source>
        <strain evidence="11">CCMP 1328</strain>
    </source>
</reference>
<evidence type="ECO:0000256" key="4">
    <source>
        <dbReference type="ARBA" id="ARBA00022692"/>
    </source>
</evidence>
<feature type="signal peptide" evidence="9">
    <location>
        <begin position="1"/>
        <end position="23"/>
    </location>
</feature>
<feature type="transmembrane region" description="Helical" evidence="9">
    <location>
        <begin position="278"/>
        <end position="300"/>
    </location>
</feature>
<accession>A0A5J4YP96</accession>
<dbReference type="GO" id="GO:0005794">
    <property type="term" value="C:Golgi apparatus"/>
    <property type="evidence" value="ECO:0007669"/>
    <property type="project" value="UniProtKB-SubCell"/>
</dbReference>
<gene>
    <name evidence="10" type="ORF">FVE85_8011</name>
</gene>
<sequence length="641" mass="72326">MMNVVLFVAATALLCICTPRVAAFYLPGTSPVDYEAGAQLDVFGRKLYSIKSDVPHDFYFMPHCLPPEGEKKKHSSLGSLLEGERDERTAYSFSALQDEECHLVCRRPVLKREAQQLRKLAKDEYFVRMSLDNMPLTLKVPMDDGSFEYVLGYPLFTFSADKPDEFHYNNHLSFTVLYHRPKLSPSDFSRLGGEGDFMRVVGFEVHARSIKHVFDSEGNLTTCGDNGKPAGPVTVSPKQAPDEIVYTFDVEFVESSTSWATRWDHLLKVGSASRRIEWFSIINSCLIVFFLSLLVGLVLLRTVWRDFARYNNLDDQEELREESGWKLIHGDVFRTPFFPEGLAFFVGVGTQIFTVSLATILFALIGFFSPANRGSLLTGGLIFMALSSAIAGYSGASLYETLEGTRKRTVTSLIAFGFSGLAFSIFFLMNVLAVFLHSTDAVPFFTLLLLVALWLLVSVPLTYIGAFFGYKAAKVEFPCRVNTVPREIRKYSDIPPFVFCLLSGVLPFGVIFIQLVFILNSLWSGQLFYMFGFMAVVLILLIVTSCETSLVVTYLTMVNEDYHWWWKSFFSTGSIGLYVFLYSIVYLFTQPLMREMHFVSIIMYFSYMLLMSIGCGITVGMIGFRASFAFVKLCFSSIHVD</sequence>
<organism evidence="10 11">
    <name type="scientific">Porphyridium purpureum</name>
    <name type="common">Red alga</name>
    <name type="synonym">Porphyridium cruentum</name>
    <dbReference type="NCBI Taxonomy" id="35688"/>
    <lineage>
        <taxon>Eukaryota</taxon>
        <taxon>Rhodophyta</taxon>
        <taxon>Bangiophyceae</taxon>
        <taxon>Porphyridiales</taxon>
        <taxon>Porphyridiaceae</taxon>
        <taxon>Porphyridium</taxon>
    </lineage>
</organism>
<evidence type="ECO:0000256" key="5">
    <source>
        <dbReference type="ARBA" id="ARBA00022729"/>
    </source>
</evidence>
<dbReference type="GO" id="GO:0016020">
    <property type="term" value="C:membrane"/>
    <property type="evidence" value="ECO:0007669"/>
    <property type="project" value="UniProtKB-SubCell"/>
</dbReference>
<evidence type="ECO:0000256" key="8">
    <source>
        <dbReference type="ARBA" id="ARBA00023136"/>
    </source>
</evidence>
<feature type="transmembrane region" description="Helical" evidence="9">
    <location>
        <begin position="413"/>
        <end position="436"/>
    </location>
</feature>
<dbReference type="InterPro" id="IPR004240">
    <property type="entry name" value="EMP70"/>
</dbReference>
<feature type="transmembrane region" description="Helical" evidence="9">
    <location>
        <begin position="342"/>
        <end position="368"/>
    </location>
</feature>
<feature type="transmembrane region" description="Helical" evidence="9">
    <location>
        <begin position="569"/>
        <end position="589"/>
    </location>
</feature>
<evidence type="ECO:0000256" key="1">
    <source>
        <dbReference type="ARBA" id="ARBA00004141"/>
    </source>
</evidence>
<comment type="subcellular location">
    <subcellularLocation>
        <location evidence="2">Golgi apparatus</location>
    </subcellularLocation>
    <subcellularLocation>
        <location evidence="1">Membrane</location>
        <topology evidence="1">Multi-pass membrane protein</topology>
    </subcellularLocation>
</comment>
<feature type="transmembrane region" description="Helical" evidence="9">
    <location>
        <begin position="601"/>
        <end position="624"/>
    </location>
</feature>
<dbReference type="PANTHER" id="PTHR10766">
    <property type="entry name" value="TRANSMEMBRANE 9 SUPERFAMILY PROTEIN"/>
    <property type="match status" value="1"/>
</dbReference>
<feature type="chain" id="PRO_5023972094" description="Transmembrane 9 superfamily member" evidence="9">
    <location>
        <begin position="24"/>
        <end position="641"/>
    </location>
</feature>
<evidence type="ECO:0000256" key="9">
    <source>
        <dbReference type="RuleBase" id="RU363079"/>
    </source>
</evidence>
<dbReference type="AlphaFoldDB" id="A0A5J4YP96"/>
<feature type="transmembrane region" description="Helical" evidence="9">
    <location>
        <begin position="442"/>
        <end position="470"/>
    </location>
</feature>
<name>A0A5J4YP96_PORPP</name>
<proteinExistence type="inferred from homology"/>
<dbReference type="OrthoDB" id="1666796at2759"/>
<dbReference type="GO" id="GO:0072657">
    <property type="term" value="P:protein localization to membrane"/>
    <property type="evidence" value="ECO:0007669"/>
    <property type="project" value="TreeGrafter"/>
</dbReference>
<feature type="transmembrane region" description="Helical" evidence="9">
    <location>
        <begin position="531"/>
        <end position="557"/>
    </location>
</feature>
<evidence type="ECO:0000313" key="10">
    <source>
        <dbReference type="EMBL" id="KAA8492504.1"/>
    </source>
</evidence>
<feature type="transmembrane region" description="Helical" evidence="9">
    <location>
        <begin position="374"/>
        <end position="393"/>
    </location>
</feature>
<evidence type="ECO:0000256" key="2">
    <source>
        <dbReference type="ARBA" id="ARBA00004555"/>
    </source>
</evidence>
<evidence type="ECO:0000256" key="3">
    <source>
        <dbReference type="ARBA" id="ARBA00005227"/>
    </source>
</evidence>
<evidence type="ECO:0000313" key="11">
    <source>
        <dbReference type="Proteomes" id="UP000324585"/>
    </source>
</evidence>
<keyword evidence="8 9" id="KW-0472">Membrane</keyword>
<dbReference type="PANTHER" id="PTHR10766:SF55">
    <property type="entry name" value="TRANSMEMBRANE 9 SUPERFAMILY MEMBER 4"/>
    <property type="match status" value="1"/>
</dbReference>
<feature type="transmembrane region" description="Helical" evidence="9">
    <location>
        <begin position="496"/>
        <end position="519"/>
    </location>
</feature>
<comment type="caution">
    <text evidence="10">The sequence shown here is derived from an EMBL/GenBank/DDBJ whole genome shotgun (WGS) entry which is preliminary data.</text>
</comment>
<keyword evidence="6 9" id="KW-1133">Transmembrane helix</keyword>
<evidence type="ECO:0000256" key="7">
    <source>
        <dbReference type="ARBA" id="ARBA00023034"/>
    </source>
</evidence>
<keyword evidence="7" id="KW-0333">Golgi apparatus</keyword>
<dbReference type="Proteomes" id="UP000324585">
    <property type="component" value="Unassembled WGS sequence"/>
</dbReference>
<keyword evidence="4 9" id="KW-0812">Transmembrane</keyword>
<protein>
    <recommendedName>
        <fullName evidence="9">Transmembrane 9 superfamily member</fullName>
    </recommendedName>
</protein>
<evidence type="ECO:0000256" key="6">
    <source>
        <dbReference type="ARBA" id="ARBA00022989"/>
    </source>
</evidence>
<dbReference type="EMBL" id="VRMN01000009">
    <property type="protein sequence ID" value="KAA8492504.1"/>
    <property type="molecule type" value="Genomic_DNA"/>
</dbReference>
<dbReference type="Pfam" id="PF02990">
    <property type="entry name" value="EMP70"/>
    <property type="match status" value="1"/>
</dbReference>